<dbReference type="AlphaFoldDB" id="A0A9N9FH80"/>
<dbReference type="InterPro" id="IPR037804">
    <property type="entry name" value="SGF73"/>
</dbReference>
<dbReference type="InterPro" id="IPR013243">
    <property type="entry name" value="SCA7_dom"/>
</dbReference>
<feature type="region of interest" description="Disordered" evidence="1">
    <location>
        <begin position="173"/>
        <end position="209"/>
    </location>
</feature>
<feature type="compositionally biased region" description="Basic and acidic residues" evidence="1">
    <location>
        <begin position="90"/>
        <end position="113"/>
    </location>
</feature>
<dbReference type="GO" id="GO:0031048">
    <property type="term" value="P:regulatory ncRNA-mediated heterochromatin formation"/>
    <property type="evidence" value="ECO:0007669"/>
    <property type="project" value="TreeGrafter"/>
</dbReference>
<dbReference type="GO" id="GO:0000124">
    <property type="term" value="C:SAGA complex"/>
    <property type="evidence" value="ECO:0007669"/>
    <property type="project" value="InterPro"/>
</dbReference>
<sequence>MPNIKQEPGVTSNGTGTNSKRKAPTNIESTTTDNNEINDQLDKDSSITDIDDSRNSKNIKSPKREQSISTDGVEPSDSGNSSKRRAPSPVREEGTKPPPEKKQKAKKEKEKKPKTNGRNKGPIDLDKQCGVVMIPGTPPCTRSLTCKSHPMAAKRAVRGRSQPYDNLLQQYQKKSIDNNQPGMKNEIGKKDGMKIEGADKTEEEDIVSDDEVDSVMEAIRRSNPQPLARRKSIYAKRPRTDYFNYQSMISDAFKNN</sequence>
<dbReference type="GO" id="GO:0006357">
    <property type="term" value="P:regulation of transcription by RNA polymerase II"/>
    <property type="evidence" value="ECO:0007669"/>
    <property type="project" value="TreeGrafter"/>
</dbReference>
<dbReference type="Proteomes" id="UP000789508">
    <property type="component" value="Unassembled WGS sequence"/>
</dbReference>
<evidence type="ECO:0000259" key="2">
    <source>
        <dbReference type="PROSITE" id="PS51505"/>
    </source>
</evidence>
<dbReference type="PROSITE" id="PS51505">
    <property type="entry name" value="SCA7"/>
    <property type="match status" value="1"/>
</dbReference>
<keyword evidence="4" id="KW-1185">Reference proteome</keyword>
<dbReference type="PANTHER" id="PTHR47805:SF1">
    <property type="entry name" value="SAGA-ASSOCIATED FACTOR 73"/>
    <property type="match status" value="1"/>
</dbReference>
<feature type="compositionally biased region" description="Polar residues" evidence="1">
    <location>
        <begin position="173"/>
        <end position="182"/>
    </location>
</feature>
<protein>
    <submittedName>
        <fullName evidence="3">12683_t:CDS:1</fullName>
    </submittedName>
</protein>
<accession>A0A9N9FH80</accession>
<feature type="compositionally biased region" description="Polar residues" evidence="1">
    <location>
        <begin position="26"/>
        <end position="38"/>
    </location>
</feature>
<reference evidence="3" key="1">
    <citation type="submission" date="2021-06" db="EMBL/GenBank/DDBJ databases">
        <authorList>
            <person name="Kallberg Y."/>
            <person name="Tangrot J."/>
            <person name="Rosling A."/>
        </authorList>
    </citation>
    <scope>NUCLEOTIDE SEQUENCE</scope>
    <source>
        <strain evidence="3">FL130A</strain>
    </source>
</reference>
<comment type="caution">
    <text evidence="3">The sequence shown here is derived from an EMBL/GenBank/DDBJ whole genome shotgun (WGS) entry which is preliminary data.</text>
</comment>
<dbReference type="Gene3D" id="6.10.140.1270">
    <property type="match status" value="1"/>
</dbReference>
<feature type="compositionally biased region" description="Basic and acidic residues" evidence="1">
    <location>
        <begin position="40"/>
        <end position="55"/>
    </location>
</feature>
<dbReference type="Pfam" id="PF08313">
    <property type="entry name" value="SCA7"/>
    <property type="match status" value="1"/>
</dbReference>
<dbReference type="EMBL" id="CAJVPS010001382">
    <property type="protein sequence ID" value="CAG8535953.1"/>
    <property type="molecule type" value="Genomic_DNA"/>
</dbReference>
<dbReference type="PANTHER" id="PTHR47805">
    <property type="entry name" value="SAGA-ASSOCIATED FACTOR 73"/>
    <property type="match status" value="1"/>
</dbReference>
<dbReference type="GO" id="GO:1904802">
    <property type="term" value="P:RITS complex assembly"/>
    <property type="evidence" value="ECO:0007669"/>
    <property type="project" value="TreeGrafter"/>
</dbReference>
<evidence type="ECO:0000256" key="1">
    <source>
        <dbReference type="SAM" id="MobiDB-lite"/>
    </source>
</evidence>
<evidence type="ECO:0000313" key="4">
    <source>
        <dbReference type="Proteomes" id="UP000789508"/>
    </source>
</evidence>
<dbReference type="OrthoDB" id="21678at2759"/>
<name>A0A9N9FH80_9GLOM</name>
<feature type="compositionally biased region" description="Polar residues" evidence="1">
    <location>
        <begin position="9"/>
        <end position="18"/>
    </location>
</feature>
<organism evidence="3 4">
    <name type="scientific">Ambispora leptoticha</name>
    <dbReference type="NCBI Taxonomy" id="144679"/>
    <lineage>
        <taxon>Eukaryota</taxon>
        <taxon>Fungi</taxon>
        <taxon>Fungi incertae sedis</taxon>
        <taxon>Mucoromycota</taxon>
        <taxon>Glomeromycotina</taxon>
        <taxon>Glomeromycetes</taxon>
        <taxon>Archaeosporales</taxon>
        <taxon>Ambisporaceae</taxon>
        <taxon>Ambispora</taxon>
    </lineage>
</organism>
<feature type="compositionally biased region" description="Basic and acidic residues" evidence="1">
    <location>
        <begin position="186"/>
        <end position="200"/>
    </location>
</feature>
<evidence type="ECO:0000313" key="3">
    <source>
        <dbReference type="EMBL" id="CAG8535953.1"/>
    </source>
</evidence>
<feature type="region of interest" description="Disordered" evidence="1">
    <location>
        <begin position="1"/>
        <end position="130"/>
    </location>
</feature>
<proteinExistence type="predicted"/>
<gene>
    <name evidence="3" type="ORF">ALEPTO_LOCUS5170</name>
</gene>
<feature type="domain" description="SCA7" evidence="2">
    <location>
        <begin position="116"/>
        <end position="183"/>
    </location>
</feature>